<dbReference type="GO" id="GO:0043683">
    <property type="term" value="P:type IV pilus assembly"/>
    <property type="evidence" value="ECO:0007669"/>
    <property type="project" value="InterPro"/>
</dbReference>
<organism evidence="1 2">
    <name type="scientific">Rhodoferax aquaticus</name>
    <dbReference type="NCBI Taxonomy" id="2527691"/>
    <lineage>
        <taxon>Bacteria</taxon>
        <taxon>Pseudomonadati</taxon>
        <taxon>Pseudomonadota</taxon>
        <taxon>Betaproteobacteria</taxon>
        <taxon>Burkholderiales</taxon>
        <taxon>Comamonadaceae</taxon>
        <taxon>Rhodoferax</taxon>
    </lineage>
</organism>
<dbReference type="Pfam" id="PF07963">
    <property type="entry name" value="N_methyl"/>
    <property type="match status" value="1"/>
</dbReference>
<dbReference type="EMBL" id="CP036282">
    <property type="protein sequence ID" value="QDL52897.1"/>
    <property type="molecule type" value="Genomic_DNA"/>
</dbReference>
<protein>
    <recommendedName>
        <fullName evidence="3">Prepilin-type N-terminal cleavage/methylation domain-containing protein</fullName>
    </recommendedName>
</protein>
<sequence>MRLRVNMSCAHMSISTRGAMRRSLGFSLIELMVSLVIGLITAIAVAQIYANWVKQNRTVSSTNDLQSTVALAAFAIEQDIKRSGQGFGAANSTISGGAGCPISGTATVNGANNSVVLSPTGTGGLRLTGVQIIRGIDGASDQIVTLYGNSDYRVASEAVLGGSTFNVTKVSSRAGFNNGDVVILGNSGFTDCRIVQVTSTDSSVVLTDKAFGHDTTSYQSFYKPAGTTSTPVFNQAGGVTGIEFIAAFNLGPAPQANQWRISTASPNSAQNPALQRFSVLPVDGVYPTPRAREVAEGAVNLQAQYGYDLNGDGRIGADEWYNPDETHRPDLSGAAVDWTRVLAIRYAILTRSRNYEPANVTTASPAWMGGGFVMTDIGGAADTNPDSPLNWRRYRYSVAESVVPLRNALWGRNQ</sequence>
<name>A0A515EJP4_9BURK</name>
<reference evidence="2" key="1">
    <citation type="submission" date="2019-02" db="EMBL/GenBank/DDBJ databases">
        <title>Complete genome sequence of Rhodoferax sp. Gr-4.</title>
        <authorList>
            <person name="Jin L."/>
        </authorList>
    </citation>
    <scope>NUCLEOTIDE SEQUENCE [LARGE SCALE GENOMIC DNA]</scope>
    <source>
        <strain evidence="2">Gr-4</strain>
    </source>
</reference>
<dbReference type="Pfam" id="PF16074">
    <property type="entry name" value="PilW"/>
    <property type="match status" value="1"/>
</dbReference>
<proteinExistence type="predicted"/>
<dbReference type="AlphaFoldDB" id="A0A515EJP4"/>
<accession>A0A515EJP4</accession>
<dbReference type="InterPro" id="IPR018247">
    <property type="entry name" value="EF_Hand_1_Ca_BS"/>
</dbReference>
<evidence type="ECO:0000313" key="1">
    <source>
        <dbReference type="EMBL" id="QDL52897.1"/>
    </source>
</evidence>
<dbReference type="InterPro" id="IPR012902">
    <property type="entry name" value="N_methyl_site"/>
</dbReference>
<dbReference type="SUPFAM" id="SSF54523">
    <property type="entry name" value="Pili subunits"/>
    <property type="match status" value="1"/>
</dbReference>
<dbReference type="PROSITE" id="PS00018">
    <property type="entry name" value="EF_HAND_1"/>
    <property type="match status" value="1"/>
</dbReference>
<dbReference type="Gene3D" id="3.30.700.10">
    <property type="entry name" value="Glycoprotein, Type 4 Pilin"/>
    <property type="match status" value="1"/>
</dbReference>
<dbReference type="InterPro" id="IPR032092">
    <property type="entry name" value="PilW"/>
</dbReference>
<dbReference type="Proteomes" id="UP000317365">
    <property type="component" value="Chromosome"/>
</dbReference>
<dbReference type="InterPro" id="IPR045584">
    <property type="entry name" value="Pilin-like"/>
</dbReference>
<keyword evidence="2" id="KW-1185">Reference proteome</keyword>
<reference evidence="2" key="2">
    <citation type="journal article" date="2020" name="Int. J. Syst. Evol. Microbiol.">
        <title>Genomic insights into a novel species Rhodoferax aquaticus sp. nov., isolated from freshwater.</title>
        <authorList>
            <person name="Li T."/>
            <person name="Zhuo Y."/>
            <person name="Jin C.Z."/>
            <person name="Wu X."/>
            <person name="Ko S.R."/>
            <person name="Jin F.J."/>
            <person name="Ahn C.Y."/>
            <person name="Oh H.M."/>
            <person name="Lee H.G."/>
            <person name="Jin L."/>
        </authorList>
    </citation>
    <scope>NUCLEOTIDE SEQUENCE [LARGE SCALE GENOMIC DNA]</scope>
    <source>
        <strain evidence="2">Gr-4</strain>
    </source>
</reference>
<evidence type="ECO:0000313" key="2">
    <source>
        <dbReference type="Proteomes" id="UP000317365"/>
    </source>
</evidence>
<evidence type="ECO:0008006" key="3">
    <source>
        <dbReference type="Google" id="ProtNLM"/>
    </source>
</evidence>
<gene>
    <name evidence="1" type="ORF">EXZ61_01190</name>
</gene>
<dbReference type="KEGG" id="rhg:EXZ61_01190"/>